<feature type="region of interest" description="Disordered" evidence="1">
    <location>
        <begin position="89"/>
        <end position="130"/>
    </location>
</feature>
<evidence type="ECO:0000313" key="2">
    <source>
        <dbReference type="EMBL" id="EEF25829.1"/>
    </source>
</evidence>
<dbReference type="AlphaFoldDB" id="B9TE84"/>
<feature type="region of interest" description="Disordered" evidence="1">
    <location>
        <begin position="155"/>
        <end position="193"/>
    </location>
</feature>
<protein>
    <submittedName>
        <fullName evidence="2">Uncharacterized protein</fullName>
    </submittedName>
</protein>
<feature type="region of interest" description="Disordered" evidence="1">
    <location>
        <begin position="28"/>
        <end position="72"/>
    </location>
</feature>
<dbReference type="Proteomes" id="UP000008311">
    <property type="component" value="Unassembled WGS sequence"/>
</dbReference>
<dbReference type="InParanoid" id="B9TE84"/>
<proteinExistence type="predicted"/>
<keyword evidence="3" id="KW-1185">Reference proteome</keyword>
<reference evidence="3" key="1">
    <citation type="journal article" date="2010" name="Nat. Biotechnol.">
        <title>Draft genome sequence of the oilseed species Ricinus communis.</title>
        <authorList>
            <person name="Chan A.P."/>
            <person name="Crabtree J."/>
            <person name="Zhao Q."/>
            <person name="Lorenzi H."/>
            <person name="Orvis J."/>
            <person name="Puiu D."/>
            <person name="Melake-Berhan A."/>
            <person name="Jones K.M."/>
            <person name="Redman J."/>
            <person name="Chen G."/>
            <person name="Cahoon E.B."/>
            <person name="Gedil M."/>
            <person name="Stanke M."/>
            <person name="Haas B.J."/>
            <person name="Wortman J.R."/>
            <person name="Fraser-Liggett C.M."/>
            <person name="Ravel J."/>
            <person name="Rabinowicz P.D."/>
        </authorList>
    </citation>
    <scope>NUCLEOTIDE SEQUENCE [LARGE SCALE GENOMIC DNA]</scope>
    <source>
        <strain evidence="3">cv. Hale</strain>
    </source>
</reference>
<accession>B9TE84</accession>
<evidence type="ECO:0000256" key="1">
    <source>
        <dbReference type="SAM" id="MobiDB-lite"/>
    </source>
</evidence>
<sequence>MQHHSSPSQEGATLPRALLIAFHFPPQSESSGIQRTLKRLAAGQPAAGTDRAPSAGAGRQASPGLEGPLPAAHRLAGPLDQLVAVRPALRPGDGAQAQAGGDLVHLPDLHGAPDRPVPAPPDRPALGGRLPRSHAAIGLSQQPLAAQAVRLDRAARDQALHPRHLHHARGAGVLPGALSPSPAPQVRGDRKRL</sequence>
<dbReference type="EMBL" id="EQ978808">
    <property type="protein sequence ID" value="EEF25829.1"/>
    <property type="molecule type" value="Genomic_DNA"/>
</dbReference>
<name>B9TE84_RICCO</name>
<organism evidence="2 3">
    <name type="scientific">Ricinus communis</name>
    <name type="common">Castor bean</name>
    <dbReference type="NCBI Taxonomy" id="3988"/>
    <lineage>
        <taxon>Eukaryota</taxon>
        <taxon>Viridiplantae</taxon>
        <taxon>Streptophyta</taxon>
        <taxon>Embryophyta</taxon>
        <taxon>Tracheophyta</taxon>
        <taxon>Spermatophyta</taxon>
        <taxon>Magnoliopsida</taxon>
        <taxon>eudicotyledons</taxon>
        <taxon>Gunneridae</taxon>
        <taxon>Pentapetalae</taxon>
        <taxon>rosids</taxon>
        <taxon>fabids</taxon>
        <taxon>Malpighiales</taxon>
        <taxon>Euphorbiaceae</taxon>
        <taxon>Acalyphoideae</taxon>
        <taxon>Acalypheae</taxon>
        <taxon>Ricinus</taxon>
    </lineage>
</organism>
<evidence type="ECO:0000313" key="3">
    <source>
        <dbReference type="Proteomes" id="UP000008311"/>
    </source>
</evidence>
<feature type="compositionally biased region" description="Low complexity" evidence="1">
    <location>
        <begin position="92"/>
        <end position="102"/>
    </location>
</feature>
<gene>
    <name evidence="2" type="ORF">RCOM_1829940</name>
</gene>